<dbReference type="InterPro" id="IPR006885">
    <property type="entry name" value="NADH_UbQ_FeS_4_mit-like"/>
</dbReference>
<dbReference type="InParanoid" id="F0ZKT0"/>
<evidence type="ECO:0000313" key="10">
    <source>
        <dbReference type="EMBL" id="EGC35481.1"/>
    </source>
</evidence>
<evidence type="ECO:0000256" key="1">
    <source>
        <dbReference type="ARBA" id="ARBA00005882"/>
    </source>
</evidence>
<dbReference type="STRING" id="5786.F0ZKT0"/>
<comment type="similarity">
    <text evidence="1 9">Belongs to the complex I NDUFS4 subunit family.</text>
</comment>
<dbReference type="InterPro" id="IPR038532">
    <property type="entry name" value="NDUFS4-like_sf"/>
</dbReference>
<name>F0ZKT0_DICPU</name>
<dbReference type="eggNOG" id="KOG3389">
    <property type="taxonomic scope" value="Eukaryota"/>
</dbReference>
<keyword evidence="6 9" id="KW-0249">Electron transport</keyword>
<dbReference type="PANTHER" id="PTHR12219:SF8">
    <property type="entry name" value="NADH DEHYDROGENASE [UBIQUINONE] IRON-SULFUR PROTEIN 4, MITOCHONDRIAL"/>
    <property type="match status" value="1"/>
</dbReference>
<dbReference type="GO" id="GO:0005743">
    <property type="term" value="C:mitochondrial inner membrane"/>
    <property type="evidence" value="ECO:0007669"/>
    <property type="project" value="UniProtKB-SubCell"/>
</dbReference>
<evidence type="ECO:0000256" key="4">
    <source>
        <dbReference type="ARBA" id="ARBA00022792"/>
    </source>
</evidence>
<evidence type="ECO:0000256" key="3">
    <source>
        <dbReference type="ARBA" id="ARBA00022660"/>
    </source>
</evidence>
<keyword evidence="11" id="KW-1185">Reference proteome</keyword>
<dbReference type="OMA" id="PSRNTMQ"/>
<proteinExistence type="inferred from homology"/>
<keyword evidence="5 9" id="KW-0809">Transit peptide</keyword>
<dbReference type="RefSeq" id="XP_003288024.1">
    <property type="nucleotide sequence ID" value="XM_003287976.1"/>
</dbReference>
<dbReference type="Pfam" id="PF04800">
    <property type="entry name" value="NDUS4"/>
    <property type="match status" value="1"/>
</dbReference>
<evidence type="ECO:0000256" key="2">
    <source>
        <dbReference type="ARBA" id="ARBA00022448"/>
    </source>
</evidence>
<evidence type="ECO:0000256" key="8">
    <source>
        <dbReference type="ARBA" id="ARBA00023136"/>
    </source>
</evidence>
<keyword evidence="4 9" id="KW-0999">Mitochondrion inner membrane</keyword>
<evidence type="ECO:0000256" key="5">
    <source>
        <dbReference type="ARBA" id="ARBA00022946"/>
    </source>
</evidence>
<dbReference type="PANTHER" id="PTHR12219">
    <property type="entry name" value="NADH-UBIQUINONE OXIDOREDUCTASE"/>
    <property type="match status" value="1"/>
</dbReference>
<dbReference type="GO" id="GO:0045271">
    <property type="term" value="C:respiratory chain complex I"/>
    <property type="evidence" value="ECO:0000318"/>
    <property type="project" value="GO_Central"/>
</dbReference>
<dbReference type="GO" id="GO:0022900">
    <property type="term" value="P:electron transport chain"/>
    <property type="evidence" value="ECO:0007669"/>
    <property type="project" value="InterPro"/>
</dbReference>
<dbReference type="EMBL" id="GL871059">
    <property type="protein sequence ID" value="EGC35481.1"/>
    <property type="molecule type" value="Genomic_DNA"/>
</dbReference>
<dbReference type="Gene3D" id="3.30.160.190">
    <property type="entry name" value="atu1810 like domain"/>
    <property type="match status" value="1"/>
</dbReference>
<dbReference type="KEGG" id="dpp:DICPUDRAFT_55192"/>
<keyword evidence="3 9" id="KW-0679">Respiratory chain</keyword>
<dbReference type="VEuPathDB" id="AmoebaDB:DICPUDRAFT_55192"/>
<evidence type="ECO:0000256" key="9">
    <source>
        <dbReference type="RuleBase" id="RU367010"/>
    </source>
</evidence>
<keyword evidence="7 9" id="KW-0496">Mitochondrion</keyword>
<evidence type="ECO:0000313" key="11">
    <source>
        <dbReference type="Proteomes" id="UP000001064"/>
    </source>
</evidence>
<evidence type="ECO:0000256" key="7">
    <source>
        <dbReference type="ARBA" id="ARBA00023128"/>
    </source>
</evidence>
<dbReference type="FunCoup" id="F0ZKT0">
    <property type="interactions" value="266"/>
</dbReference>
<evidence type="ECO:0000256" key="6">
    <source>
        <dbReference type="ARBA" id="ARBA00022982"/>
    </source>
</evidence>
<dbReference type="OrthoDB" id="3089at2759"/>
<reference evidence="11" key="1">
    <citation type="journal article" date="2011" name="Genome Biol.">
        <title>Comparative genomics of the social amoebae Dictyostelium discoideum and Dictyostelium purpureum.</title>
        <authorList>
            <consortium name="US DOE Joint Genome Institute (JGI-PGF)"/>
            <person name="Sucgang R."/>
            <person name="Kuo A."/>
            <person name="Tian X."/>
            <person name="Salerno W."/>
            <person name="Parikh A."/>
            <person name="Feasley C.L."/>
            <person name="Dalin E."/>
            <person name="Tu H."/>
            <person name="Huang E."/>
            <person name="Barry K."/>
            <person name="Lindquist E."/>
            <person name="Shapiro H."/>
            <person name="Bruce D."/>
            <person name="Schmutz J."/>
            <person name="Salamov A."/>
            <person name="Fey P."/>
            <person name="Gaudet P."/>
            <person name="Anjard C."/>
            <person name="Babu M.M."/>
            <person name="Basu S."/>
            <person name="Bushmanova Y."/>
            <person name="van der Wel H."/>
            <person name="Katoh-Kurasawa M."/>
            <person name="Dinh C."/>
            <person name="Coutinho P.M."/>
            <person name="Saito T."/>
            <person name="Elias M."/>
            <person name="Schaap P."/>
            <person name="Kay R.R."/>
            <person name="Henrissat B."/>
            <person name="Eichinger L."/>
            <person name="Rivero F."/>
            <person name="Putnam N.H."/>
            <person name="West C.M."/>
            <person name="Loomis W.F."/>
            <person name="Chisholm R.L."/>
            <person name="Shaulsky G."/>
            <person name="Strassmann J.E."/>
            <person name="Queller D.C."/>
            <person name="Kuspa A."/>
            <person name="Grigoriev I.V."/>
        </authorList>
    </citation>
    <scope>NUCLEOTIDE SEQUENCE [LARGE SCALE GENOMIC DNA]</scope>
    <source>
        <strain evidence="11">QSDP1</strain>
    </source>
</reference>
<comment type="subcellular location">
    <subcellularLocation>
        <location evidence="9">Mitochondrion inner membrane</location>
        <topology evidence="9">Peripheral membrane protein</topology>
        <orientation evidence="9">Matrix side</orientation>
    </subcellularLocation>
</comment>
<dbReference type="AlphaFoldDB" id="F0ZKT0"/>
<protein>
    <recommendedName>
        <fullName evidence="9">NADH dehydrogenase [ubiquinone] iron-sulfur protein 4, mitochondrial</fullName>
    </recommendedName>
</protein>
<gene>
    <name evidence="10" type="ORF">DICPUDRAFT_55192</name>
</gene>
<accession>F0ZKT0</accession>
<sequence>MFRYLLKPTVQNRIVSARRFSTATPIVSNEDLTVGTHKIPDSLKERQIKEFLNGVDFRGQTVIIYKPSRNTMQTGTLATRKWVIGLPFADKWNDRLMGWCSSKDSLNQLNLKFSSEADAVAYCKEIGLDYTIVGGEEQIKKKKKYGYRFRYRGDLEGQELNEESIN</sequence>
<organism evidence="10 11">
    <name type="scientific">Dictyostelium purpureum</name>
    <name type="common">Slime mold</name>
    <dbReference type="NCBI Taxonomy" id="5786"/>
    <lineage>
        <taxon>Eukaryota</taxon>
        <taxon>Amoebozoa</taxon>
        <taxon>Evosea</taxon>
        <taxon>Eumycetozoa</taxon>
        <taxon>Dictyostelia</taxon>
        <taxon>Dictyosteliales</taxon>
        <taxon>Dictyosteliaceae</taxon>
        <taxon>Dictyostelium</taxon>
    </lineage>
</organism>
<dbReference type="GeneID" id="10501426"/>
<comment type="function">
    <text evidence="9">Accessory subunit of the mitochondrial membrane respiratory chain NADH dehydrogenase (Complex I), that is believed not to be involved in catalysis. Complex I functions in the transfer of electrons from NADH to the respiratory chain. The immediate electron acceptor for the enzyme is believed to be ubiquinone.</text>
</comment>
<keyword evidence="8 9" id="KW-0472">Membrane</keyword>
<keyword evidence="2 9" id="KW-0813">Transport</keyword>
<dbReference type="Proteomes" id="UP000001064">
    <property type="component" value="Unassembled WGS sequence"/>
</dbReference>